<sequence length="293" mass="32234">MAGISQDSMKTGTAGSPKTTRVTRSSTKNQEVKGGGEPQVPDGFETTLTEVATQEVEPPPSSTAPAPLEMEGISPLPVQRTRSAAKDKTTQASMVTSSFFSVPPSTAVTMEAAQEKKKVNFFTEQPGGFAAPPSTNDWMGGVSPFGPVQQELQRDERVAQEVERNRERHRREESHHIATPVRQEMDRLSRQGNKDSQRPNKSDRVYDDWLMSYMMWNQRSVEAAAKSGVPPAPQDSQQVVSAVPYAMLVPMTTVTAKYPMPYPVSALPASHSQQEAQHLLQRPQPSPHRQPEV</sequence>
<gene>
    <name evidence="1" type="ORF">BDN72DRAFT_906202</name>
</gene>
<dbReference type="Proteomes" id="UP000308600">
    <property type="component" value="Unassembled WGS sequence"/>
</dbReference>
<evidence type="ECO:0000313" key="1">
    <source>
        <dbReference type="EMBL" id="TFK59034.1"/>
    </source>
</evidence>
<proteinExistence type="predicted"/>
<organism evidence="1 2">
    <name type="scientific">Pluteus cervinus</name>
    <dbReference type="NCBI Taxonomy" id="181527"/>
    <lineage>
        <taxon>Eukaryota</taxon>
        <taxon>Fungi</taxon>
        <taxon>Dikarya</taxon>
        <taxon>Basidiomycota</taxon>
        <taxon>Agaricomycotina</taxon>
        <taxon>Agaricomycetes</taxon>
        <taxon>Agaricomycetidae</taxon>
        <taxon>Agaricales</taxon>
        <taxon>Pluteineae</taxon>
        <taxon>Pluteaceae</taxon>
        <taxon>Pluteus</taxon>
    </lineage>
</organism>
<dbReference type="EMBL" id="ML209101">
    <property type="protein sequence ID" value="TFK59034.1"/>
    <property type="molecule type" value="Genomic_DNA"/>
</dbReference>
<reference evidence="1 2" key="1">
    <citation type="journal article" date="2019" name="Nat. Ecol. Evol.">
        <title>Megaphylogeny resolves global patterns of mushroom evolution.</title>
        <authorList>
            <person name="Varga T."/>
            <person name="Krizsan K."/>
            <person name="Foldi C."/>
            <person name="Dima B."/>
            <person name="Sanchez-Garcia M."/>
            <person name="Sanchez-Ramirez S."/>
            <person name="Szollosi G.J."/>
            <person name="Szarkandi J.G."/>
            <person name="Papp V."/>
            <person name="Albert L."/>
            <person name="Andreopoulos W."/>
            <person name="Angelini C."/>
            <person name="Antonin V."/>
            <person name="Barry K.W."/>
            <person name="Bougher N.L."/>
            <person name="Buchanan P."/>
            <person name="Buyck B."/>
            <person name="Bense V."/>
            <person name="Catcheside P."/>
            <person name="Chovatia M."/>
            <person name="Cooper J."/>
            <person name="Damon W."/>
            <person name="Desjardin D."/>
            <person name="Finy P."/>
            <person name="Geml J."/>
            <person name="Haridas S."/>
            <person name="Hughes K."/>
            <person name="Justo A."/>
            <person name="Karasinski D."/>
            <person name="Kautmanova I."/>
            <person name="Kiss B."/>
            <person name="Kocsube S."/>
            <person name="Kotiranta H."/>
            <person name="LaButti K.M."/>
            <person name="Lechner B.E."/>
            <person name="Liimatainen K."/>
            <person name="Lipzen A."/>
            <person name="Lukacs Z."/>
            <person name="Mihaltcheva S."/>
            <person name="Morgado L.N."/>
            <person name="Niskanen T."/>
            <person name="Noordeloos M.E."/>
            <person name="Ohm R.A."/>
            <person name="Ortiz-Santana B."/>
            <person name="Ovrebo C."/>
            <person name="Racz N."/>
            <person name="Riley R."/>
            <person name="Savchenko A."/>
            <person name="Shiryaev A."/>
            <person name="Soop K."/>
            <person name="Spirin V."/>
            <person name="Szebenyi C."/>
            <person name="Tomsovsky M."/>
            <person name="Tulloss R.E."/>
            <person name="Uehling J."/>
            <person name="Grigoriev I.V."/>
            <person name="Vagvolgyi C."/>
            <person name="Papp T."/>
            <person name="Martin F.M."/>
            <person name="Miettinen O."/>
            <person name="Hibbett D.S."/>
            <person name="Nagy L.G."/>
        </authorList>
    </citation>
    <scope>NUCLEOTIDE SEQUENCE [LARGE SCALE GENOMIC DNA]</scope>
    <source>
        <strain evidence="1 2">NL-1719</strain>
    </source>
</reference>
<protein>
    <submittedName>
        <fullName evidence="1">Uncharacterized protein</fullName>
    </submittedName>
</protein>
<name>A0ACD3A056_9AGAR</name>
<keyword evidence="2" id="KW-1185">Reference proteome</keyword>
<evidence type="ECO:0000313" key="2">
    <source>
        <dbReference type="Proteomes" id="UP000308600"/>
    </source>
</evidence>
<accession>A0ACD3A056</accession>